<dbReference type="AlphaFoldDB" id="A0A2N8HAR7"/>
<proteinExistence type="predicted"/>
<gene>
    <name evidence="2" type="ORF">CXU22_09845</name>
</gene>
<protein>
    <submittedName>
        <fullName evidence="2">Uncharacterized protein</fullName>
    </submittedName>
</protein>
<feature type="transmembrane region" description="Helical" evidence="1">
    <location>
        <begin position="169"/>
        <end position="190"/>
    </location>
</feature>
<accession>A0A2N8HAR7</accession>
<name>A0A2N8HAR7_9BACT</name>
<sequence>MSDEQTTYLLLAVLYLVECCLIAGRDSFLFLPRPFGRFWQVQAAGKGLAVRHGVLAVLPPLTPWRTVVLSSPPPLLFDPSGIIHRETGREIRWEEIGSLSAENAQLYINGAPFVRFHDDYGAAEAMNRVKALLCATPETRPAAIRAFPAFRGQPESVKRAVQRMKRRTLPLRLLGTVQLPVMFAMPPVLFHLLAPGAAFLLSAALIFLTGWCISGLFFRIHRKLYPERRGERWGKLFHFLLYPPGTIGAAHALSLPLGSRYHPAAWACTLLPERDRCSFLGRLLREGRHPVSRGAISPDAAERFRKACREEYEALHSYLDRYGLLPPEEEPEWEESDGCTRYCPRCLGVYRTEAEACPACPGISLQPLPARQGRQ</sequence>
<evidence type="ECO:0000313" key="3">
    <source>
        <dbReference type="Proteomes" id="UP000236000"/>
    </source>
</evidence>
<dbReference type="EMBL" id="PJKA01000013">
    <property type="protein sequence ID" value="PNC16947.1"/>
    <property type="molecule type" value="Genomic_DNA"/>
</dbReference>
<reference evidence="2 3" key="1">
    <citation type="journal article" date="2017" name="BMC Genomics">
        <title>Genome sequencing of 39 Akkermansia muciniphila isolates reveals its population structure, genomic and functional diverisity, and global distribution in mammalian gut microbiotas.</title>
        <authorList>
            <person name="Guo X."/>
            <person name="Li S."/>
            <person name="Zhang J."/>
            <person name="Wu F."/>
            <person name="Li X."/>
            <person name="Wu D."/>
            <person name="Zhang M."/>
            <person name="Ou Z."/>
            <person name="Jie Z."/>
            <person name="Yan Q."/>
            <person name="Li P."/>
            <person name="Yi J."/>
            <person name="Peng Y."/>
        </authorList>
    </citation>
    <scope>NUCLEOTIDE SEQUENCE [LARGE SCALE GENOMIC DNA]</scope>
    <source>
        <strain evidence="2 3">GP24</strain>
    </source>
</reference>
<feature type="transmembrane region" description="Helical" evidence="1">
    <location>
        <begin position="196"/>
        <end position="218"/>
    </location>
</feature>
<keyword evidence="1" id="KW-1133">Transmembrane helix</keyword>
<organism evidence="2 3">
    <name type="scientific">Akkermansia muciniphila</name>
    <dbReference type="NCBI Taxonomy" id="239935"/>
    <lineage>
        <taxon>Bacteria</taxon>
        <taxon>Pseudomonadati</taxon>
        <taxon>Verrucomicrobiota</taxon>
        <taxon>Verrucomicrobiia</taxon>
        <taxon>Verrucomicrobiales</taxon>
        <taxon>Akkermansiaceae</taxon>
        <taxon>Akkermansia</taxon>
    </lineage>
</organism>
<dbReference type="OrthoDB" id="180469at2"/>
<dbReference type="Proteomes" id="UP000236000">
    <property type="component" value="Unassembled WGS sequence"/>
</dbReference>
<evidence type="ECO:0000313" key="2">
    <source>
        <dbReference type="EMBL" id="PNC16947.1"/>
    </source>
</evidence>
<comment type="caution">
    <text evidence="2">The sequence shown here is derived from an EMBL/GenBank/DDBJ whole genome shotgun (WGS) entry which is preliminary data.</text>
</comment>
<keyword evidence="1" id="KW-0812">Transmembrane</keyword>
<keyword evidence="1" id="KW-0472">Membrane</keyword>
<evidence type="ECO:0000256" key="1">
    <source>
        <dbReference type="SAM" id="Phobius"/>
    </source>
</evidence>
<dbReference type="RefSeq" id="WP_102715028.1">
    <property type="nucleotide sequence ID" value="NZ_PJKA01000013.1"/>
</dbReference>